<dbReference type="Proteomes" id="UP001151760">
    <property type="component" value="Unassembled WGS sequence"/>
</dbReference>
<feature type="compositionally biased region" description="Basic and acidic residues" evidence="1">
    <location>
        <begin position="16"/>
        <end position="33"/>
    </location>
</feature>
<reference evidence="2" key="1">
    <citation type="journal article" date="2022" name="Int. J. Mol. Sci.">
        <title>Draft Genome of Tanacetum Coccineum: Genomic Comparison of Closely Related Tanacetum-Family Plants.</title>
        <authorList>
            <person name="Yamashiro T."/>
            <person name="Shiraishi A."/>
            <person name="Nakayama K."/>
            <person name="Satake H."/>
        </authorList>
    </citation>
    <scope>NUCLEOTIDE SEQUENCE</scope>
</reference>
<comment type="caution">
    <text evidence="2">The sequence shown here is derived from an EMBL/GenBank/DDBJ whole genome shotgun (WGS) entry which is preliminary data.</text>
</comment>
<feature type="region of interest" description="Disordered" evidence="1">
    <location>
        <begin position="191"/>
        <end position="272"/>
    </location>
</feature>
<accession>A0ABQ5DQE2</accession>
<dbReference type="EMBL" id="BQNB010015539">
    <property type="protein sequence ID" value="GJT41182.1"/>
    <property type="molecule type" value="Genomic_DNA"/>
</dbReference>
<gene>
    <name evidence="2" type="ORF">Tco_0941047</name>
    <name evidence="3" type="ORF">Tco_1112340</name>
</gene>
<keyword evidence="4" id="KW-1185">Reference proteome</keyword>
<protein>
    <submittedName>
        <fullName evidence="2">Uncharacterized protein</fullName>
    </submittedName>
</protein>
<feature type="region of interest" description="Disordered" evidence="1">
    <location>
        <begin position="107"/>
        <end position="127"/>
    </location>
</feature>
<organism evidence="2 4">
    <name type="scientific">Tanacetum coccineum</name>
    <dbReference type="NCBI Taxonomy" id="301880"/>
    <lineage>
        <taxon>Eukaryota</taxon>
        <taxon>Viridiplantae</taxon>
        <taxon>Streptophyta</taxon>
        <taxon>Embryophyta</taxon>
        <taxon>Tracheophyta</taxon>
        <taxon>Spermatophyta</taxon>
        <taxon>Magnoliopsida</taxon>
        <taxon>eudicotyledons</taxon>
        <taxon>Gunneridae</taxon>
        <taxon>Pentapetalae</taxon>
        <taxon>asterids</taxon>
        <taxon>campanulids</taxon>
        <taxon>Asterales</taxon>
        <taxon>Asteraceae</taxon>
        <taxon>Asteroideae</taxon>
        <taxon>Anthemideae</taxon>
        <taxon>Anthemidinae</taxon>
        <taxon>Tanacetum</taxon>
    </lineage>
</organism>
<feature type="region of interest" description="Disordered" evidence="1">
    <location>
        <begin position="1"/>
        <end position="33"/>
    </location>
</feature>
<feature type="compositionally biased region" description="Basic and acidic residues" evidence="1">
    <location>
        <begin position="118"/>
        <end position="127"/>
    </location>
</feature>
<reference evidence="2" key="2">
    <citation type="submission" date="2022-01" db="EMBL/GenBank/DDBJ databases">
        <authorList>
            <person name="Yamashiro T."/>
            <person name="Shiraishi A."/>
            <person name="Satake H."/>
            <person name="Nakayama K."/>
        </authorList>
    </citation>
    <scope>NUCLEOTIDE SEQUENCE</scope>
</reference>
<evidence type="ECO:0000313" key="4">
    <source>
        <dbReference type="Proteomes" id="UP001151760"/>
    </source>
</evidence>
<evidence type="ECO:0000256" key="1">
    <source>
        <dbReference type="SAM" id="MobiDB-lite"/>
    </source>
</evidence>
<evidence type="ECO:0000313" key="2">
    <source>
        <dbReference type="EMBL" id="GJT41182.1"/>
    </source>
</evidence>
<evidence type="ECO:0000313" key="3">
    <source>
        <dbReference type="EMBL" id="GJU02002.1"/>
    </source>
</evidence>
<sequence length="272" mass="30229">MGGRRGLSESVRTRRGGGERMREERRQVGRGEIGLERRKRRTVSAEYVQDWKARRGERKEDRQQAWGTRTTTERYQRAAFCGLVETGRSERGSSEVGRVATSCRMAKEAGDSGAGRPGELRRVDRVEERRGVGRGRVGMRAVESGSANAAEGCDLEGRAGVAWGWCREKSEGRNIAGRMFRRGREQRLKEWRGEESGQRGDGVVQRGGLAEGGNQGNACRGMNDEINVEGRPDGNRSAIRPRINGKGERRRPYSVVQGDSGVVGGRLRSRRV</sequence>
<name>A0ABQ5DQE2_9ASTR</name>
<dbReference type="EMBL" id="BQNB010021017">
    <property type="protein sequence ID" value="GJU02002.1"/>
    <property type="molecule type" value="Genomic_DNA"/>
</dbReference>
<proteinExistence type="predicted"/>